<dbReference type="Pfam" id="PF05729">
    <property type="entry name" value="NACHT"/>
    <property type="match status" value="1"/>
</dbReference>
<evidence type="ECO:0000259" key="2">
    <source>
        <dbReference type="Pfam" id="PF05729"/>
    </source>
</evidence>
<evidence type="ECO:0000256" key="1">
    <source>
        <dbReference type="SAM" id="MobiDB-lite"/>
    </source>
</evidence>
<evidence type="ECO:0000313" key="4">
    <source>
        <dbReference type="EMBL" id="KAG0318080.1"/>
    </source>
</evidence>
<sequence length="1156" mass="129161">MDIQGSALSEHPGRLDTDDDSDSQSTTLPRIRKRDKIFAFNPFRSKPKAKPSKVPTPEKATAHRLSTVRTQGSVEIEHAVTSTAVSSPASNVHLMTIPTGSRVNIFSQNQNAPAVCVSLPIFGTRIETTLQLALCIGLLPKDSDTVNKNDEPPKDTFTNDAALLAWVKAAEQDPTEQERIRSLGARMVDEFAKDTSKDSIEIAEMVVLGPVLDKETYRRLLQSTIAAFDQSVLLKVDLLQGLVQLVQSAPAGSLVSDDLVKILSVLRIRLQGTHQQSLEHSFHLTLAVSRLLDVMAEHEVKDVDRVIEHEPLYGVLSGLKGSSDPYLMYQACYAFQALQYVPDNETPLQAVFRHSMGVVDGLVKTSTILKLDLGSVLEGLANLQQAFESAVETAGNVYEGVCSLIESGQGVLVSLKEGYGNGQRRPWYTAIRAANAFVQAGQLKDLNSLIYETSCRRDPLFQWGICQLLGEMVSDAIWDTTIRQKTVSLLGDLCQNDPEWGQDNSVKMWIHNIIGHLSTVDDEAVSTVAQNLLKDLHQDQVTTSEIPYPLRNRLPLPTKSPTLIRVLTIPDVESDLHRLKLQRLEAHRKDVYIPPLAKPGLKANDDDLFPLMEKVQDFLASKRQVMLVLGDSGSGKSTFNRHLENRLWIDYKRGGAIPLFINLPGIRAPEDDMIGKQLKSHSFSDEQILELKLHRQLIVICDGYDESQQQANLHHTNQLNRPGQWSTKMVISCRTQFLGPTYADRFKPQSEDRYTSGPQDLFQEAIIAPFSKEQIRNYVEQYCTHDPQTALLFHNPSLWSADEYMDKLTAIPNVMDLVKNPFLLTLALKALPGLAASNKDLTRVRITRAGLYDKFIDQWLETNRLRLQNNTLRNNEQEAFNALEDDDFIGCGIDYLRRLSAAIFEKQDGNPVVQYIHRQDKNSWKAAFFGTEPEVKLLRAASPLIRTGNQHRFVHRSVLEYFLSRVIFNPTRTNDEYDPQVEMASPATLVLDAANPLFQRNLLEEPSIIQFLCDRVNLHPDFRQQLRSCIDQSKIDASATVAATNAISILVRAGVPLHGADLRGVKIPRADLSGGQFDFAQLQGADLRGVNLAGSWLRQVDMSGAQMEGVRFGELPYIQLINSVIACNYSPDGKMLAICLSTNRIWKLGQNRSIMG</sequence>
<dbReference type="InterPro" id="IPR025662">
    <property type="entry name" value="Sigma_54_int_dom_ATP-bd_1"/>
</dbReference>
<dbReference type="Gene3D" id="2.160.20.80">
    <property type="entry name" value="E3 ubiquitin-protein ligase SopA"/>
    <property type="match status" value="1"/>
</dbReference>
<keyword evidence="5" id="KW-1185">Reference proteome</keyword>
<proteinExistence type="predicted"/>
<dbReference type="Pfam" id="PF23948">
    <property type="entry name" value="ARM_5"/>
    <property type="match status" value="1"/>
</dbReference>
<dbReference type="InterPro" id="IPR056251">
    <property type="entry name" value="Arm_rpt_dom"/>
</dbReference>
<evidence type="ECO:0000259" key="3">
    <source>
        <dbReference type="Pfam" id="PF23948"/>
    </source>
</evidence>
<feature type="region of interest" description="Disordered" evidence="1">
    <location>
        <begin position="1"/>
        <end position="62"/>
    </location>
</feature>
<gene>
    <name evidence="4" type="ORF">BGZ97_004367</name>
</gene>
<name>A0A9P6RDK9_9FUNG</name>
<evidence type="ECO:0008006" key="6">
    <source>
        <dbReference type="Google" id="ProtNLM"/>
    </source>
</evidence>
<reference evidence="4" key="1">
    <citation type="journal article" date="2020" name="Fungal Divers.">
        <title>Resolving the Mortierellaceae phylogeny through synthesis of multi-gene phylogenetics and phylogenomics.</title>
        <authorList>
            <person name="Vandepol N."/>
            <person name="Liber J."/>
            <person name="Desiro A."/>
            <person name="Na H."/>
            <person name="Kennedy M."/>
            <person name="Barry K."/>
            <person name="Grigoriev I.V."/>
            <person name="Miller A.N."/>
            <person name="O'Donnell K."/>
            <person name="Stajich J.E."/>
            <person name="Bonito G."/>
        </authorList>
    </citation>
    <scope>NUCLEOTIDE SEQUENCE</scope>
    <source>
        <strain evidence="4">NVP60</strain>
    </source>
</reference>
<comment type="caution">
    <text evidence="4">The sequence shown here is derived from an EMBL/GenBank/DDBJ whole genome shotgun (WGS) entry which is preliminary data.</text>
</comment>
<dbReference type="InterPro" id="IPR007111">
    <property type="entry name" value="NACHT_NTPase"/>
</dbReference>
<dbReference type="OrthoDB" id="2414723at2759"/>
<dbReference type="SUPFAM" id="SSF52540">
    <property type="entry name" value="P-loop containing nucleoside triphosphate hydrolases"/>
    <property type="match status" value="1"/>
</dbReference>
<evidence type="ECO:0000313" key="5">
    <source>
        <dbReference type="Proteomes" id="UP000823405"/>
    </source>
</evidence>
<dbReference type="Proteomes" id="UP000823405">
    <property type="component" value="Unassembled WGS sequence"/>
</dbReference>
<dbReference type="SUPFAM" id="SSF141571">
    <property type="entry name" value="Pentapeptide repeat-like"/>
    <property type="match status" value="1"/>
</dbReference>
<dbReference type="SUPFAM" id="SSF48371">
    <property type="entry name" value="ARM repeat"/>
    <property type="match status" value="1"/>
</dbReference>
<dbReference type="PROSITE" id="PS00675">
    <property type="entry name" value="SIGMA54_INTERACT_1"/>
    <property type="match status" value="1"/>
</dbReference>
<dbReference type="Gene3D" id="3.40.50.300">
    <property type="entry name" value="P-loop containing nucleotide triphosphate hydrolases"/>
    <property type="match status" value="1"/>
</dbReference>
<feature type="domain" description="Arm-like repeat" evidence="3">
    <location>
        <begin position="161"/>
        <end position="519"/>
    </location>
</feature>
<dbReference type="InterPro" id="IPR027417">
    <property type="entry name" value="P-loop_NTPase"/>
</dbReference>
<feature type="domain" description="NACHT" evidence="2">
    <location>
        <begin position="625"/>
        <end position="785"/>
    </location>
</feature>
<dbReference type="InterPro" id="IPR001646">
    <property type="entry name" value="5peptide_repeat"/>
</dbReference>
<dbReference type="AlphaFoldDB" id="A0A9P6RDK9"/>
<organism evidence="4 5">
    <name type="scientific">Linnemannia gamsii</name>
    <dbReference type="NCBI Taxonomy" id="64522"/>
    <lineage>
        <taxon>Eukaryota</taxon>
        <taxon>Fungi</taxon>
        <taxon>Fungi incertae sedis</taxon>
        <taxon>Mucoromycota</taxon>
        <taxon>Mortierellomycotina</taxon>
        <taxon>Mortierellomycetes</taxon>
        <taxon>Mortierellales</taxon>
        <taxon>Mortierellaceae</taxon>
        <taxon>Linnemannia</taxon>
    </lineage>
</organism>
<accession>A0A9P6RDK9</accession>
<protein>
    <recommendedName>
        <fullName evidence="6">NACHT domain-containing protein</fullName>
    </recommendedName>
</protein>
<dbReference type="InterPro" id="IPR016024">
    <property type="entry name" value="ARM-type_fold"/>
</dbReference>
<dbReference type="Pfam" id="PF00805">
    <property type="entry name" value="Pentapeptide"/>
    <property type="match status" value="1"/>
</dbReference>
<dbReference type="EMBL" id="JAAAIN010000209">
    <property type="protein sequence ID" value="KAG0318080.1"/>
    <property type="molecule type" value="Genomic_DNA"/>
</dbReference>